<dbReference type="InterPro" id="IPR004358">
    <property type="entry name" value="Sig_transdc_His_kin-like_C"/>
</dbReference>
<dbReference type="GO" id="GO:0016301">
    <property type="term" value="F:kinase activity"/>
    <property type="evidence" value="ECO:0007669"/>
    <property type="project" value="UniProtKB-KW"/>
</dbReference>
<evidence type="ECO:0000313" key="11">
    <source>
        <dbReference type="EMBL" id="MEF2967462.1"/>
    </source>
</evidence>
<dbReference type="InterPro" id="IPR003594">
    <property type="entry name" value="HATPase_dom"/>
</dbReference>
<evidence type="ECO:0000256" key="9">
    <source>
        <dbReference type="SAM" id="Phobius"/>
    </source>
</evidence>
<dbReference type="PANTHER" id="PTHR43065">
    <property type="entry name" value="SENSOR HISTIDINE KINASE"/>
    <property type="match status" value="1"/>
</dbReference>
<evidence type="ECO:0000313" key="12">
    <source>
        <dbReference type="Proteomes" id="UP001306950"/>
    </source>
</evidence>
<dbReference type="SUPFAM" id="SSF55874">
    <property type="entry name" value="ATPase domain of HSP90 chaperone/DNA topoisomerase II/histidine kinase"/>
    <property type="match status" value="1"/>
</dbReference>
<dbReference type="PRINTS" id="PR00344">
    <property type="entry name" value="BCTRLSENSOR"/>
</dbReference>
<keyword evidence="7" id="KW-0067">ATP-binding</keyword>
<feature type="transmembrane region" description="Helical" evidence="9">
    <location>
        <begin position="207"/>
        <end position="224"/>
    </location>
</feature>
<comment type="caution">
    <text evidence="11">The sequence shown here is derived from an EMBL/GenBank/DDBJ whole genome shotgun (WGS) entry which is preliminary data.</text>
</comment>
<dbReference type="InterPro" id="IPR036890">
    <property type="entry name" value="HATPase_C_sf"/>
</dbReference>
<dbReference type="InterPro" id="IPR005467">
    <property type="entry name" value="His_kinase_dom"/>
</dbReference>
<dbReference type="Pfam" id="PF02518">
    <property type="entry name" value="HATPase_c"/>
    <property type="match status" value="1"/>
</dbReference>
<feature type="transmembrane region" description="Helical" evidence="9">
    <location>
        <begin position="67"/>
        <end position="92"/>
    </location>
</feature>
<organism evidence="11 12">
    <name type="scientific">Paenibacillus haidiansis</name>
    <dbReference type="NCBI Taxonomy" id="1574488"/>
    <lineage>
        <taxon>Bacteria</taxon>
        <taxon>Bacillati</taxon>
        <taxon>Bacillota</taxon>
        <taxon>Bacilli</taxon>
        <taxon>Bacillales</taxon>
        <taxon>Paenibacillaceae</taxon>
        <taxon>Paenibacillus</taxon>
    </lineage>
</organism>
<name>A0ABU7VUM1_9BACL</name>
<protein>
    <recommendedName>
        <fullName evidence="2">histidine kinase</fullName>
        <ecNumber evidence="2">2.7.13.3</ecNumber>
    </recommendedName>
</protein>
<dbReference type="EC" id="2.7.13.3" evidence="2"/>
<feature type="transmembrane region" description="Helical" evidence="9">
    <location>
        <begin position="6"/>
        <end position="22"/>
    </location>
</feature>
<keyword evidence="9" id="KW-1133">Transmembrane helix</keyword>
<evidence type="ECO:0000259" key="10">
    <source>
        <dbReference type="PROSITE" id="PS50109"/>
    </source>
</evidence>
<feature type="domain" description="Histidine kinase" evidence="10">
    <location>
        <begin position="253"/>
        <end position="466"/>
    </location>
</feature>
<evidence type="ECO:0000256" key="5">
    <source>
        <dbReference type="ARBA" id="ARBA00022741"/>
    </source>
</evidence>
<sequence>MRIIYILMFLSMWSLGLFILFHRTRSNIWIGLAILLGGSASYAFSMHLSIMPLFADAGWMPVFLSRLLYLSTVVAMNIYFFILPYVFSMSGLWLNEKLSSLQKWIWSALLFPGTVLLIADHLQSGRWNYLEMSRFRWWDGLYIAVGCIFYGLAYFREKNGPKRQSQRRTLLFPLVMVWAFMSDYVGFDVLELGWWSFNLHSNEMWRANFIVILATVAAVLFFTLRHGFLGIKLRIERERIDYSIRTLTMGVSILNHSIKNEIQKIDYLAEKARTLISAGQADRAVQTIGQVHGLTAHLLQMVNRIKEKAEDVTLDQSDHDVRELLEEVIASSRTLTEGGSVEIAATYGAEGRLTCDGVHLRETLSNLIRNAIDAMPGDGVGAVRLHTSLVRREFRIAIADNGIGIPQEYLIKIFEPFFTTKKNALNYGLGLSYCSSVMSKHGGRLSIARSEPGKGTTIMLHFPRYKFKPVSSSQSIKLRTDPRPLDPFNPY</sequence>
<keyword evidence="5" id="KW-0547">Nucleotide-binding</keyword>
<keyword evidence="6 11" id="KW-0418">Kinase</keyword>
<dbReference type="PANTHER" id="PTHR43065:SF10">
    <property type="entry name" value="PEROXIDE STRESS-ACTIVATED HISTIDINE KINASE MAK3"/>
    <property type="match status" value="1"/>
</dbReference>
<evidence type="ECO:0000256" key="4">
    <source>
        <dbReference type="ARBA" id="ARBA00022679"/>
    </source>
</evidence>
<accession>A0ABU7VUM1</accession>
<gene>
    <name evidence="11" type="ORF">V3851_16670</name>
</gene>
<evidence type="ECO:0000256" key="6">
    <source>
        <dbReference type="ARBA" id="ARBA00022777"/>
    </source>
</evidence>
<keyword evidence="9" id="KW-0472">Membrane</keyword>
<keyword evidence="8" id="KW-0902">Two-component regulatory system</keyword>
<dbReference type="RefSeq" id="WP_331847681.1">
    <property type="nucleotide sequence ID" value="NZ_JAZHPZ010000008.1"/>
</dbReference>
<feature type="transmembrane region" description="Helical" evidence="9">
    <location>
        <begin position="135"/>
        <end position="155"/>
    </location>
</feature>
<evidence type="ECO:0000256" key="8">
    <source>
        <dbReference type="ARBA" id="ARBA00023012"/>
    </source>
</evidence>
<dbReference type="EMBL" id="JAZHPZ010000008">
    <property type="protein sequence ID" value="MEF2967462.1"/>
    <property type="molecule type" value="Genomic_DNA"/>
</dbReference>
<evidence type="ECO:0000256" key="7">
    <source>
        <dbReference type="ARBA" id="ARBA00022840"/>
    </source>
</evidence>
<evidence type="ECO:0000256" key="3">
    <source>
        <dbReference type="ARBA" id="ARBA00022553"/>
    </source>
</evidence>
<dbReference type="Proteomes" id="UP001306950">
    <property type="component" value="Unassembled WGS sequence"/>
</dbReference>
<feature type="transmembrane region" description="Helical" evidence="9">
    <location>
        <begin position="104"/>
        <end position="123"/>
    </location>
</feature>
<feature type="transmembrane region" description="Helical" evidence="9">
    <location>
        <begin position="167"/>
        <end position="187"/>
    </location>
</feature>
<reference evidence="11 12" key="1">
    <citation type="submission" date="2024-02" db="EMBL/GenBank/DDBJ databases">
        <title>A nitrogen-fixing paenibacillus bacterium.</title>
        <authorList>
            <person name="Zhang W.L."/>
            <person name="Chen S.F."/>
        </authorList>
    </citation>
    <scope>NUCLEOTIDE SEQUENCE [LARGE SCALE GENOMIC DNA]</scope>
    <source>
        <strain evidence="11 12">M1</strain>
    </source>
</reference>
<keyword evidence="3" id="KW-0597">Phosphoprotein</keyword>
<evidence type="ECO:0000256" key="1">
    <source>
        <dbReference type="ARBA" id="ARBA00000085"/>
    </source>
</evidence>
<feature type="transmembrane region" description="Helical" evidence="9">
    <location>
        <begin position="29"/>
        <end position="55"/>
    </location>
</feature>
<dbReference type="PROSITE" id="PS50109">
    <property type="entry name" value="HIS_KIN"/>
    <property type="match status" value="1"/>
</dbReference>
<dbReference type="SMART" id="SM00387">
    <property type="entry name" value="HATPase_c"/>
    <property type="match status" value="1"/>
</dbReference>
<comment type="catalytic activity">
    <reaction evidence="1">
        <text>ATP + protein L-histidine = ADP + protein N-phospho-L-histidine.</text>
        <dbReference type="EC" id="2.7.13.3"/>
    </reaction>
</comment>
<keyword evidence="12" id="KW-1185">Reference proteome</keyword>
<dbReference type="CDD" id="cd00075">
    <property type="entry name" value="HATPase"/>
    <property type="match status" value="1"/>
</dbReference>
<proteinExistence type="predicted"/>
<evidence type="ECO:0000256" key="2">
    <source>
        <dbReference type="ARBA" id="ARBA00012438"/>
    </source>
</evidence>
<dbReference type="Gene3D" id="3.30.565.10">
    <property type="entry name" value="Histidine kinase-like ATPase, C-terminal domain"/>
    <property type="match status" value="1"/>
</dbReference>
<keyword evidence="9" id="KW-0812">Transmembrane</keyword>
<keyword evidence="4" id="KW-0808">Transferase</keyword>